<keyword evidence="2" id="KW-1185">Reference proteome</keyword>
<organism evidence="1 2">
    <name type="scientific">Suillus luteus UH-Slu-Lm8-n1</name>
    <dbReference type="NCBI Taxonomy" id="930992"/>
    <lineage>
        <taxon>Eukaryota</taxon>
        <taxon>Fungi</taxon>
        <taxon>Dikarya</taxon>
        <taxon>Basidiomycota</taxon>
        <taxon>Agaricomycotina</taxon>
        <taxon>Agaricomycetes</taxon>
        <taxon>Agaricomycetidae</taxon>
        <taxon>Boletales</taxon>
        <taxon>Suillineae</taxon>
        <taxon>Suillaceae</taxon>
        <taxon>Suillus</taxon>
    </lineage>
</organism>
<reference evidence="1 2" key="1">
    <citation type="submission" date="2014-04" db="EMBL/GenBank/DDBJ databases">
        <authorList>
            <consortium name="DOE Joint Genome Institute"/>
            <person name="Kuo A."/>
            <person name="Ruytinx J."/>
            <person name="Rineau F."/>
            <person name="Colpaert J."/>
            <person name="Kohler A."/>
            <person name="Nagy L.G."/>
            <person name="Floudas D."/>
            <person name="Copeland A."/>
            <person name="Barry K.W."/>
            <person name="Cichocki N."/>
            <person name="Veneault-Fourrey C."/>
            <person name="LaButti K."/>
            <person name="Lindquist E.A."/>
            <person name="Lipzen A."/>
            <person name="Lundell T."/>
            <person name="Morin E."/>
            <person name="Murat C."/>
            <person name="Sun H."/>
            <person name="Tunlid A."/>
            <person name="Henrissat B."/>
            <person name="Grigoriev I.V."/>
            <person name="Hibbett D.S."/>
            <person name="Martin F."/>
            <person name="Nordberg H.P."/>
            <person name="Cantor M.N."/>
            <person name="Hua S.X."/>
        </authorList>
    </citation>
    <scope>NUCLEOTIDE SEQUENCE [LARGE SCALE GENOMIC DNA]</scope>
    <source>
        <strain evidence="1 2">UH-Slu-Lm8-n1</strain>
    </source>
</reference>
<dbReference type="InParanoid" id="A0A0D0AWV6"/>
<evidence type="ECO:0000313" key="1">
    <source>
        <dbReference type="EMBL" id="KIK36373.1"/>
    </source>
</evidence>
<reference evidence="2" key="2">
    <citation type="submission" date="2015-01" db="EMBL/GenBank/DDBJ databases">
        <title>Evolutionary Origins and Diversification of the Mycorrhizal Mutualists.</title>
        <authorList>
            <consortium name="DOE Joint Genome Institute"/>
            <consortium name="Mycorrhizal Genomics Consortium"/>
            <person name="Kohler A."/>
            <person name="Kuo A."/>
            <person name="Nagy L.G."/>
            <person name="Floudas D."/>
            <person name="Copeland A."/>
            <person name="Barry K.W."/>
            <person name="Cichocki N."/>
            <person name="Veneault-Fourrey C."/>
            <person name="LaButti K."/>
            <person name="Lindquist E.A."/>
            <person name="Lipzen A."/>
            <person name="Lundell T."/>
            <person name="Morin E."/>
            <person name="Murat C."/>
            <person name="Riley R."/>
            <person name="Ohm R."/>
            <person name="Sun H."/>
            <person name="Tunlid A."/>
            <person name="Henrissat B."/>
            <person name="Grigoriev I.V."/>
            <person name="Hibbett D.S."/>
            <person name="Martin F."/>
        </authorList>
    </citation>
    <scope>NUCLEOTIDE SEQUENCE [LARGE SCALE GENOMIC DNA]</scope>
    <source>
        <strain evidence="2">UH-Slu-Lm8-n1</strain>
    </source>
</reference>
<dbReference type="EMBL" id="KN835534">
    <property type="protein sequence ID" value="KIK36373.1"/>
    <property type="molecule type" value="Genomic_DNA"/>
</dbReference>
<dbReference type="HOGENOM" id="CLU_2307918_0_0_1"/>
<dbReference type="Proteomes" id="UP000054485">
    <property type="component" value="Unassembled WGS sequence"/>
</dbReference>
<accession>A0A0D0AWV6</accession>
<dbReference type="AlphaFoldDB" id="A0A0D0AWV6"/>
<evidence type="ECO:0000313" key="2">
    <source>
        <dbReference type="Proteomes" id="UP000054485"/>
    </source>
</evidence>
<gene>
    <name evidence="1" type="ORF">CY34DRAFT_525596</name>
</gene>
<protein>
    <submittedName>
        <fullName evidence="1">Uncharacterized protein</fullName>
    </submittedName>
</protein>
<name>A0A0D0AWV6_9AGAM</name>
<sequence length="100" mass="11227">MFVLSLHFLSKSPSPRNTIIQSTIHVTRHTHPTHASININIHSVKFQFVSHKRVTIVLAIASYSASSFFSPFNIHLVPALPRYNPAPHPLPRLVPISLKC</sequence>
<proteinExistence type="predicted"/>